<protein>
    <submittedName>
        <fullName evidence="2">Uncharacterized protein</fullName>
    </submittedName>
</protein>
<evidence type="ECO:0000313" key="3">
    <source>
        <dbReference type="Proteomes" id="UP000002703"/>
    </source>
</evidence>
<sequence length="164" mass="17597">MARIAQLRARADRDCGSDQPRPGEVNAAIRDELKGEHRLGAQDVTVASLTPLSLTRAEAREAASYKAGDVVISVRSVEGLERDKLYRVTSTLVNLVSRRAAARSARPALSVRPREDSQLSGRRLGVLSDHARLRHNRLGEKGGAPAAPGREGIMAPVTSACGRN</sequence>
<gene>
    <name evidence="2" type="ordered locus">RSP_7352</name>
</gene>
<dbReference type="EMBL" id="DQ232587">
    <property type="protein sequence ID" value="ABA81788.1"/>
    <property type="molecule type" value="Genomic_DNA"/>
</dbReference>
<feature type="region of interest" description="Disordered" evidence="1">
    <location>
        <begin position="1"/>
        <end position="24"/>
    </location>
</feature>
<feature type="region of interest" description="Disordered" evidence="1">
    <location>
        <begin position="137"/>
        <end position="164"/>
    </location>
</feature>
<geneLocation type="plasmid" evidence="2 3">
    <name>E</name>
</geneLocation>
<dbReference type="AlphaFoldDB" id="Q3HKF6"/>
<proteinExistence type="predicted"/>
<name>Q3HKF6_CERS4</name>
<dbReference type="KEGG" id="rsp:RSP_7352"/>
<reference evidence="2 3" key="2">
    <citation type="journal article" date="2012" name="J. Bacteriol.">
        <title>Revised Sequence and Annotation of the Rhodobacter sphaeroides 2.4.1 Genome.</title>
        <authorList>
            <person name="Kontur W.S."/>
            <person name="Schackwitz W.S."/>
            <person name="Ivanova N."/>
            <person name="Martin J."/>
            <person name="Labutti K."/>
            <person name="Deshpande S."/>
            <person name="Tice H.N."/>
            <person name="Pennacchio C."/>
            <person name="Sodergren E."/>
            <person name="Weinstock G.M."/>
            <person name="Noguera D.R."/>
            <person name="Donohue T.J."/>
        </authorList>
    </citation>
    <scope>NUCLEOTIDE SEQUENCE [LARGE SCALE GENOMIC DNA]</scope>
    <source>
        <strain evidence="3">ATCC 17023 / DSM 158 / JCM 6121 / CCUG 31486 / LMG 2827 / NBRC 12203 / NCIMB 8253 / ATH 2.4.1.</strain>
    </source>
</reference>
<dbReference type="EnsemblBacteria" id="ABA81788">
    <property type="protein sequence ID" value="ABA81788"/>
    <property type="gene ID" value="RSP_7352"/>
</dbReference>
<evidence type="ECO:0000256" key="1">
    <source>
        <dbReference type="SAM" id="MobiDB-lite"/>
    </source>
</evidence>
<reference evidence="3" key="1">
    <citation type="submission" date="2005-10" db="EMBL/GenBank/DDBJ databases">
        <title>Finished sequence of plasmid E of Rhodobacter sphaeroides 2.4.1.</title>
        <authorList>
            <person name="Copeland A."/>
            <person name="Lucas S."/>
            <person name="Lapidus A."/>
            <person name="Barry K."/>
            <person name="Detter J.C."/>
            <person name="Glavina T."/>
            <person name="Hammon N."/>
            <person name="Israni S."/>
            <person name="Pitluck S."/>
            <person name="Richardson P."/>
            <person name="Mackenzie C."/>
            <person name="Choudhary M."/>
            <person name="Larimer F."/>
            <person name="Hauser L.J."/>
            <person name="Land M."/>
            <person name="Donohue T.J."/>
            <person name="Kaplan S."/>
        </authorList>
    </citation>
    <scope>NUCLEOTIDE SEQUENCE [LARGE SCALE GENOMIC DNA]</scope>
    <source>
        <strain evidence="3">ATCC 17023 / DSM 158 / JCM 6121 / CCUG 31486 / LMG 2827 / NBRC 12203 / NCIMB 8253 / ATH 2.4.1.</strain>
        <plasmid evidence="3">E</plasmid>
    </source>
</reference>
<accession>Q3HKF6</accession>
<organism evidence="2 3">
    <name type="scientific">Cereibacter sphaeroides (strain ATCC 17023 / DSM 158 / JCM 6121 / CCUG 31486 / LMG 2827 / NBRC 12203 / NCIMB 8253 / ATH 2.4.1.)</name>
    <name type="common">Rhodobacter sphaeroides</name>
    <dbReference type="NCBI Taxonomy" id="272943"/>
    <lineage>
        <taxon>Bacteria</taxon>
        <taxon>Pseudomonadati</taxon>
        <taxon>Pseudomonadota</taxon>
        <taxon>Alphaproteobacteria</taxon>
        <taxon>Rhodobacterales</taxon>
        <taxon>Paracoccaceae</taxon>
        <taxon>Cereibacter</taxon>
    </lineage>
</organism>
<keyword evidence="2" id="KW-0614">Plasmid</keyword>
<dbReference type="OrthoDB" id="98563at2"/>
<dbReference type="Proteomes" id="UP000002703">
    <property type="component" value="Plasmid E"/>
</dbReference>
<keyword evidence="3" id="KW-1185">Reference proteome</keyword>
<evidence type="ECO:0000313" key="2">
    <source>
        <dbReference type="EMBL" id="ABA81788.1"/>
    </source>
</evidence>